<dbReference type="EMBL" id="JACHVB010000043">
    <property type="protein sequence ID" value="MBC2595566.1"/>
    <property type="molecule type" value="Genomic_DNA"/>
</dbReference>
<evidence type="ECO:0000259" key="1">
    <source>
        <dbReference type="Pfam" id="PF01882"/>
    </source>
</evidence>
<proteinExistence type="predicted"/>
<dbReference type="PANTHER" id="PTHR33608:SF7">
    <property type="entry name" value="DUF58 DOMAIN-CONTAINING PROTEIN"/>
    <property type="match status" value="1"/>
</dbReference>
<feature type="domain" description="DUF58" evidence="1">
    <location>
        <begin position="49"/>
        <end position="257"/>
    </location>
</feature>
<accession>A0A842HJ05</accession>
<organism evidence="2 3">
    <name type="scientific">Ruficoccus amylovorans</name>
    <dbReference type="NCBI Taxonomy" id="1804625"/>
    <lineage>
        <taxon>Bacteria</taxon>
        <taxon>Pseudomonadati</taxon>
        <taxon>Verrucomicrobiota</taxon>
        <taxon>Opitutia</taxon>
        <taxon>Puniceicoccales</taxon>
        <taxon>Cerasicoccaceae</taxon>
        <taxon>Ruficoccus</taxon>
    </lineage>
</organism>
<dbReference type="RefSeq" id="WP_185676517.1">
    <property type="nucleotide sequence ID" value="NZ_JACHVB010000043.1"/>
</dbReference>
<dbReference type="PANTHER" id="PTHR33608">
    <property type="entry name" value="BLL2464 PROTEIN"/>
    <property type="match status" value="1"/>
</dbReference>
<dbReference type="Pfam" id="PF01882">
    <property type="entry name" value="DUF58"/>
    <property type="match status" value="1"/>
</dbReference>
<reference evidence="2 3" key="1">
    <citation type="submission" date="2020-07" db="EMBL/GenBank/DDBJ databases">
        <authorList>
            <person name="Feng X."/>
        </authorList>
    </citation>
    <scope>NUCLEOTIDE SEQUENCE [LARGE SCALE GENOMIC DNA]</scope>
    <source>
        <strain evidence="2 3">JCM31066</strain>
    </source>
</reference>
<evidence type="ECO:0000313" key="2">
    <source>
        <dbReference type="EMBL" id="MBC2595566.1"/>
    </source>
</evidence>
<dbReference type="InterPro" id="IPR036465">
    <property type="entry name" value="vWFA_dom_sf"/>
</dbReference>
<evidence type="ECO:0000313" key="3">
    <source>
        <dbReference type="Proteomes" id="UP000546464"/>
    </source>
</evidence>
<comment type="caution">
    <text evidence="2">The sequence shown here is derived from an EMBL/GenBank/DDBJ whole genome shotgun (WGS) entry which is preliminary data.</text>
</comment>
<protein>
    <submittedName>
        <fullName evidence="2">DUF58 domain-containing protein</fullName>
    </submittedName>
</protein>
<sequence>MPPSVHDLLDPAHLAQLGNYALLSRTAVEGFLSGMHRSLFHGFGTEFLQYRDYTPGADLKYLDWKLLARTDRLYTKVYQEETNMNLQLVLDTSASMDYRGERAACTKLHYACMTAACLAYMAVRQGDNVGLFAYGDTLQEVVPPGHRTGQLDRVLQALTRLRPAGPADHDAMLQTFGNQLRQRSIVIYISDMLEAENLLPEHLKRFRLRHCDTLAVQVLDSDELDLPIEGVARFHDIESGREIISWAETTRDGYKSQMSDFMNKLRDGFTRSQVDLLRLTTDESLGYALARYLHHREALR</sequence>
<keyword evidence="3" id="KW-1185">Reference proteome</keyword>
<dbReference type="InterPro" id="IPR002881">
    <property type="entry name" value="DUF58"/>
</dbReference>
<dbReference type="Proteomes" id="UP000546464">
    <property type="component" value="Unassembled WGS sequence"/>
</dbReference>
<name>A0A842HJ05_9BACT</name>
<dbReference type="AlphaFoldDB" id="A0A842HJ05"/>
<dbReference type="SUPFAM" id="SSF53300">
    <property type="entry name" value="vWA-like"/>
    <property type="match status" value="1"/>
</dbReference>
<dbReference type="Gene3D" id="3.40.50.410">
    <property type="entry name" value="von Willebrand factor, type A domain"/>
    <property type="match status" value="1"/>
</dbReference>
<gene>
    <name evidence="2" type="ORF">H5P28_14965</name>
</gene>